<accession>A0A835MAX4</accession>
<reference evidence="1 2" key="1">
    <citation type="submission" date="2020-10" db="EMBL/GenBank/DDBJ databases">
        <title>The Coptis chinensis genome and diversification of protoberbering-type alkaloids.</title>
        <authorList>
            <person name="Wang B."/>
            <person name="Shu S."/>
            <person name="Song C."/>
            <person name="Liu Y."/>
        </authorList>
    </citation>
    <scope>NUCLEOTIDE SEQUENCE [LARGE SCALE GENOMIC DNA]</scope>
    <source>
        <strain evidence="1">HL-2020</strain>
        <tissue evidence="1">Leaf</tissue>
    </source>
</reference>
<sequence>MGRRMEILVLQVQNVYYEMHENGKFIMAIAVPIAYGSALMAETMTLKGSKPWCKCFGKLHSSTCSNYGLGTQYRANGSNTGELETIAAKICLCVE</sequence>
<comment type="caution">
    <text evidence="1">The sequence shown here is derived from an EMBL/GenBank/DDBJ whole genome shotgun (WGS) entry which is preliminary data.</text>
</comment>
<dbReference type="EMBL" id="JADFTS010000001">
    <property type="protein sequence ID" value="KAF9625943.1"/>
    <property type="molecule type" value="Genomic_DNA"/>
</dbReference>
<gene>
    <name evidence="1" type="ORF">IFM89_027811</name>
</gene>
<dbReference type="AlphaFoldDB" id="A0A835MAX4"/>
<organism evidence="1 2">
    <name type="scientific">Coptis chinensis</name>
    <dbReference type="NCBI Taxonomy" id="261450"/>
    <lineage>
        <taxon>Eukaryota</taxon>
        <taxon>Viridiplantae</taxon>
        <taxon>Streptophyta</taxon>
        <taxon>Embryophyta</taxon>
        <taxon>Tracheophyta</taxon>
        <taxon>Spermatophyta</taxon>
        <taxon>Magnoliopsida</taxon>
        <taxon>Ranunculales</taxon>
        <taxon>Ranunculaceae</taxon>
        <taxon>Coptidoideae</taxon>
        <taxon>Coptis</taxon>
    </lineage>
</organism>
<dbReference type="Proteomes" id="UP000631114">
    <property type="component" value="Unassembled WGS sequence"/>
</dbReference>
<feature type="non-terminal residue" evidence="1">
    <location>
        <position position="95"/>
    </location>
</feature>
<keyword evidence="2" id="KW-1185">Reference proteome</keyword>
<evidence type="ECO:0000313" key="1">
    <source>
        <dbReference type="EMBL" id="KAF9625943.1"/>
    </source>
</evidence>
<name>A0A835MAX4_9MAGN</name>
<proteinExistence type="predicted"/>
<evidence type="ECO:0000313" key="2">
    <source>
        <dbReference type="Proteomes" id="UP000631114"/>
    </source>
</evidence>
<protein>
    <submittedName>
        <fullName evidence="1">Uncharacterized protein</fullName>
    </submittedName>
</protein>